<feature type="domain" description="DUF1254" evidence="1">
    <location>
        <begin position="24"/>
        <end position="88"/>
    </location>
</feature>
<reference evidence="2 3" key="1">
    <citation type="submission" date="2020-03" db="EMBL/GenBank/DDBJ databases">
        <title>Bradyrhizobium diversity isolated from nodules of Indigofera sp.</title>
        <authorList>
            <person name="Klepa M."/>
            <person name="Helene L."/>
            <person name="Hungria M."/>
        </authorList>
    </citation>
    <scope>NUCLEOTIDE SEQUENCE [LARGE SCALE GENOMIC DNA]</scope>
    <source>
        <strain evidence="2 3">WSM 1791</strain>
    </source>
</reference>
<name>A0A7Y4LUH3_9BRAD</name>
<keyword evidence="3" id="KW-1185">Reference proteome</keyword>
<organism evidence="2 3">
    <name type="scientific">Bradyrhizobium australiense</name>
    <dbReference type="NCBI Taxonomy" id="2721161"/>
    <lineage>
        <taxon>Bacteria</taxon>
        <taxon>Pseudomonadati</taxon>
        <taxon>Pseudomonadota</taxon>
        <taxon>Alphaproteobacteria</taxon>
        <taxon>Hyphomicrobiales</taxon>
        <taxon>Nitrobacteraceae</taxon>
        <taxon>Bradyrhizobium</taxon>
    </lineage>
</organism>
<dbReference type="InterPro" id="IPR037050">
    <property type="entry name" value="DUF1254_sf"/>
</dbReference>
<dbReference type="EMBL" id="JAAVLX010000002">
    <property type="protein sequence ID" value="NOJ39106.1"/>
    <property type="molecule type" value="Genomic_DNA"/>
</dbReference>
<comment type="caution">
    <text evidence="2">The sequence shown here is derived from an EMBL/GenBank/DDBJ whole genome shotgun (WGS) entry which is preliminary data.</text>
</comment>
<dbReference type="InterPro" id="IPR010679">
    <property type="entry name" value="DUF1254"/>
</dbReference>
<gene>
    <name evidence="2" type="ORF">HCN58_05710</name>
</gene>
<dbReference type="PANTHER" id="PTHR36509:SF2">
    <property type="entry name" value="BLL3101 PROTEIN"/>
    <property type="match status" value="1"/>
</dbReference>
<evidence type="ECO:0000313" key="2">
    <source>
        <dbReference type="EMBL" id="NOJ39106.1"/>
    </source>
</evidence>
<protein>
    <submittedName>
        <fullName evidence="2">DUF1254 domain-containing protein</fullName>
    </submittedName>
</protein>
<dbReference type="PANTHER" id="PTHR36509">
    <property type="entry name" value="BLL3101 PROTEIN"/>
    <property type="match status" value="1"/>
</dbReference>
<accession>A0A7Y4LUH3</accession>
<dbReference type="Pfam" id="PF06863">
    <property type="entry name" value="DUF1254"/>
    <property type="match status" value="1"/>
</dbReference>
<dbReference type="AlphaFoldDB" id="A0A7Y4LUH3"/>
<dbReference type="Proteomes" id="UP000544122">
    <property type="component" value="Unassembled WGS sequence"/>
</dbReference>
<dbReference type="SUPFAM" id="SSF160935">
    <property type="entry name" value="VPA0735-like"/>
    <property type="match status" value="1"/>
</dbReference>
<sequence length="118" mass="13470">MWGLPLIEMGRQRSARFSEGVKANTFQHQRKLVSAKGQFVTTPNNDTLYSQAWLYLEKGPVTITVPDSKGRYYCIPFMDMRSLPVGGYDGEAVRRRECQSIPLERSSIFDLVRPEPTV</sequence>
<proteinExistence type="predicted"/>
<evidence type="ECO:0000313" key="3">
    <source>
        <dbReference type="Proteomes" id="UP000544122"/>
    </source>
</evidence>
<evidence type="ECO:0000259" key="1">
    <source>
        <dbReference type="Pfam" id="PF06863"/>
    </source>
</evidence>
<dbReference type="Gene3D" id="2.60.40.1610">
    <property type="entry name" value="Domain of unknown function DUF1254"/>
    <property type="match status" value="1"/>
</dbReference>